<accession>A0ACD1ACL5</accession>
<dbReference type="Proteomes" id="UP000594014">
    <property type="component" value="Chromosome"/>
</dbReference>
<organism evidence="1 2">
    <name type="scientific">Anoxybacterium hadale</name>
    <dbReference type="NCBI Taxonomy" id="3408580"/>
    <lineage>
        <taxon>Bacteria</taxon>
        <taxon>Bacillati</taxon>
        <taxon>Bacillota</taxon>
        <taxon>Clostridia</taxon>
        <taxon>Peptostreptococcales</taxon>
        <taxon>Anaerovoracaceae</taxon>
        <taxon>Anoxybacterium</taxon>
    </lineage>
</organism>
<evidence type="ECO:0000313" key="2">
    <source>
        <dbReference type="Proteomes" id="UP000594014"/>
    </source>
</evidence>
<gene>
    <name evidence="1" type="primary">rocF</name>
    <name evidence="1" type="ORF">FRZ06_12160</name>
</gene>
<keyword evidence="2" id="KW-1185">Reference proteome</keyword>
<protein>
    <submittedName>
        <fullName evidence="1">Arginase</fullName>
        <ecNumber evidence="1">3.5.3.1</ecNumber>
    </submittedName>
</protein>
<reference evidence="1" key="1">
    <citation type="submission" date="2019-08" db="EMBL/GenBank/DDBJ databases">
        <title>Genome sequence of Clostridiales bacterium MT110.</title>
        <authorList>
            <person name="Cao J."/>
        </authorList>
    </citation>
    <scope>NUCLEOTIDE SEQUENCE</scope>
    <source>
        <strain evidence="1">MT110</strain>
    </source>
</reference>
<sequence>MNNTIEKIHVIGMQMDLGASKRGVNMGPLAIRYSGLMEKLEELSFSASDKGDILAGDPDPSNPKLKNFKPIFEANRSLFEKVTTSLKEGAFPVILGGDHSVAAGSISATNQFYKKVGIIWIDAHGDFNNEESSPSGNMHGMPLSAVTGFGPASMVAFSGSDQYVDPQNVAVVGGRDIDPGERKRMAESGIHVFSIHDVDRLGMAEVMKRAIEVAGNGTAGIHVSFDVDAITPQEAPGVGTPVHSGLTVREAFLAAELIAESGKLIALDMVEINPILDEKNRTGILACELILSLLGKSVY</sequence>
<evidence type="ECO:0000313" key="1">
    <source>
        <dbReference type="EMBL" id="QOX64034.1"/>
    </source>
</evidence>
<keyword evidence="1" id="KW-0378">Hydrolase</keyword>
<proteinExistence type="predicted"/>
<dbReference type="EMBL" id="CP042469">
    <property type="protein sequence ID" value="QOX64034.1"/>
    <property type="molecule type" value="Genomic_DNA"/>
</dbReference>
<dbReference type="EC" id="3.5.3.1" evidence="1"/>
<name>A0ACD1ACL5_9FIRM</name>